<dbReference type="InterPro" id="IPR011008">
    <property type="entry name" value="Dimeric_a/b-barrel"/>
</dbReference>
<protein>
    <submittedName>
        <fullName evidence="2">NIPSNAP family protein</fullName>
    </submittedName>
</protein>
<reference evidence="2 3" key="1">
    <citation type="journal article" date="2020" name="ISME J.">
        <title>Comparative genomics reveals insights into cyanobacterial evolution and habitat adaptation.</title>
        <authorList>
            <person name="Chen M.Y."/>
            <person name="Teng W.K."/>
            <person name="Zhao L."/>
            <person name="Hu C.X."/>
            <person name="Zhou Y.K."/>
            <person name="Han B.P."/>
            <person name="Song L.R."/>
            <person name="Shu W.S."/>
        </authorList>
    </citation>
    <scope>NUCLEOTIDE SEQUENCE [LARGE SCALE GENOMIC DNA]</scope>
    <source>
        <strain evidence="2 3">FACHB-391</strain>
    </source>
</reference>
<dbReference type="Gene3D" id="3.30.70.100">
    <property type="match status" value="1"/>
</dbReference>
<dbReference type="SUPFAM" id="SSF54909">
    <property type="entry name" value="Dimeric alpha+beta barrel"/>
    <property type="match status" value="1"/>
</dbReference>
<sequence>MIYELRIYDAIPGRLPALLSRFENHTLQIWEKHGIRQAGFWTTLIGTNESNRLTYLLAWNSMVQREERWSAFLTDPEWIAIKSETEKDGQLVQNISSELLAPTAFSSVGGVRELESVASDMQTPLHRHN</sequence>
<keyword evidence="3" id="KW-1185">Reference proteome</keyword>
<gene>
    <name evidence="2" type="ORF">H6G95_30100</name>
</gene>
<accession>A0ABR8F4E7</accession>
<proteinExistence type="predicted"/>
<evidence type="ECO:0000313" key="2">
    <source>
        <dbReference type="EMBL" id="MBD2564765.1"/>
    </source>
</evidence>
<dbReference type="Pfam" id="PF07978">
    <property type="entry name" value="NIPSNAP"/>
    <property type="match status" value="1"/>
</dbReference>
<evidence type="ECO:0000259" key="1">
    <source>
        <dbReference type="Pfam" id="PF07978"/>
    </source>
</evidence>
<name>A0ABR8F4E7_NOSLI</name>
<dbReference type="EMBL" id="JACJTE010000058">
    <property type="protein sequence ID" value="MBD2564765.1"/>
    <property type="molecule type" value="Genomic_DNA"/>
</dbReference>
<feature type="domain" description="NIPSNAP" evidence="1">
    <location>
        <begin position="3"/>
        <end position="106"/>
    </location>
</feature>
<organism evidence="2 3">
    <name type="scientific">Nostoc linckia FACHB-391</name>
    <dbReference type="NCBI Taxonomy" id="2692906"/>
    <lineage>
        <taxon>Bacteria</taxon>
        <taxon>Bacillati</taxon>
        <taxon>Cyanobacteriota</taxon>
        <taxon>Cyanophyceae</taxon>
        <taxon>Nostocales</taxon>
        <taxon>Nostocaceae</taxon>
        <taxon>Nostoc</taxon>
    </lineage>
</organism>
<dbReference type="Proteomes" id="UP000604661">
    <property type="component" value="Unassembled WGS sequence"/>
</dbReference>
<evidence type="ECO:0000313" key="3">
    <source>
        <dbReference type="Proteomes" id="UP000604661"/>
    </source>
</evidence>
<dbReference type="InterPro" id="IPR012577">
    <property type="entry name" value="NIPSNAP"/>
</dbReference>
<comment type="caution">
    <text evidence="2">The sequence shown here is derived from an EMBL/GenBank/DDBJ whole genome shotgun (WGS) entry which is preliminary data.</text>
</comment>